<feature type="region of interest" description="Disordered" evidence="1">
    <location>
        <begin position="260"/>
        <end position="373"/>
    </location>
</feature>
<feature type="compositionally biased region" description="Low complexity" evidence="1">
    <location>
        <begin position="50"/>
        <end position="60"/>
    </location>
</feature>
<name>A0ABR3P4P4_9PEZI</name>
<feature type="compositionally biased region" description="Acidic residues" evidence="1">
    <location>
        <begin position="147"/>
        <end position="161"/>
    </location>
</feature>
<keyword evidence="2" id="KW-0812">Transmembrane</keyword>
<dbReference type="RefSeq" id="XP_069197316.1">
    <property type="nucleotide sequence ID" value="XM_069346103.1"/>
</dbReference>
<accession>A0ABR3P4P4</accession>
<feature type="region of interest" description="Disordered" evidence="1">
    <location>
        <begin position="1"/>
        <end position="161"/>
    </location>
</feature>
<reference evidence="3 4" key="1">
    <citation type="submission" date="2024-07" db="EMBL/GenBank/DDBJ databases">
        <title>Draft sequence of the Neodothiora populina.</title>
        <authorList>
            <person name="Drown D.D."/>
            <person name="Schuette U.S."/>
            <person name="Buechlein A.B."/>
            <person name="Rusch D.R."/>
            <person name="Winton L.W."/>
            <person name="Adams G.A."/>
        </authorList>
    </citation>
    <scope>NUCLEOTIDE SEQUENCE [LARGE SCALE GENOMIC DNA]</scope>
    <source>
        <strain evidence="3 4">CPC 39397</strain>
    </source>
</reference>
<feature type="transmembrane region" description="Helical" evidence="2">
    <location>
        <begin position="385"/>
        <end position="410"/>
    </location>
</feature>
<sequence length="456" mass="48211">MSTSPMMVSGEPGAREHHQRAGHALSLAQRSSCNNQRPRSEDTDSWIEISSQPSSSSLSSVNDEIVTTGLRVRQQPLNRRRHRLRHGGDPSHLNITNRAPSLGATSSQEEYDESESEPDRVMTSSNEGLFMGLGPAARSPAVQSTASDEDDEGQDDEDEDDRTAINYPIHTDHMFTPQPNAFSHASSAGRSQAVPGSYFPAGIERPAARSAARHSYPSRQTQHSPYNMLSPSHDAAADHDAALRASLNTLISFAGATRGLPKKQAAPTSAPRVVSNRPAPGSLRIVPESALSQEADAPASVPGAAQALDEPAFKPTIRRSSTSTTGSADMRSAAALKAEGKRRATLPSGRSSSKDRRVTKKRRSSPSGYAGYTDGTGDFYVTPTLLTWVVVAGVGVVISALSFSAGYSLGREAGRLEVSMGEVGEVSGCAREVGKTGLGLKKLRLSSVARSVGVGA</sequence>
<proteinExistence type="predicted"/>
<evidence type="ECO:0000313" key="4">
    <source>
        <dbReference type="Proteomes" id="UP001562354"/>
    </source>
</evidence>
<dbReference type="GeneID" id="95979890"/>
<evidence type="ECO:0000256" key="1">
    <source>
        <dbReference type="SAM" id="MobiDB-lite"/>
    </source>
</evidence>
<dbReference type="Proteomes" id="UP001562354">
    <property type="component" value="Unassembled WGS sequence"/>
</dbReference>
<keyword evidence="2" id="KW-1133">Transmembrane helix</keyword>
<comment type="caution">
    <text evidence="3">The sequence shown here is derived from an EMBL/GenBank/DDBJ whole genome shotgun (WGS) entry which is preliminary data.</text>
</comment>
<organism evidence="3 4">
    <name type="scientific">Neodothiora populina</name>
    <dbReference type="NCBI Taxonomy" id="2781224"/>
    <lineage>
        <taxon>Eukaryota</taxon>
        <taxon>Fungi</taxon>
        <taxon>Dikarya</taxon>
        <taxon>Ascomycota</taxon>
        <taxon>Pezizomycotina</taxon>
        <taxon>Dothideomycetes</taxon>
        <taxon>Dothideomycetidae</taxon>
        <taxon>Dothideales</taxon>
        <taxon>Dothioraceae</taxon>
        <taxon>Neodothiora</taxon>
    </lineage>
</organism>
<keyword evidence="2" id="KW-0472">Membrane</keyword>
<feature type="compositionally biased region" description="Polar residues" evidence="1">
    <location>
        <begin position="28"/>
        <end position="37"/>
    </location>
</feature>
<feature type="compositionally biased region" description="Low complexity" evidence="1">
    <location>
        <begin position="318"/>
        <end position="327"/>
    </location>
</feature>
<dbReference type="EMBL" id="JBFMKM010000014">
    <property type="protein sequence ID" value="KAL1297634.1"/>
    <property type="molecule type" value="Genomic_DNA"/>
</dbReference>
<protein>
    <submittedName>
        <fullName evidence="3">Uncharacterized protein</fullName>
    </submittedName>
</protein>
<keyword evidence="4" id="KW-1185">Reference proteome</keyword>
<gene>
    <name evidence="3" type="ORF">AAFC00_006191</name>
</gene>
<evidence type="ECO:0000256" key="2">
    <source>
        <dbReference type="SAM" id="Phobius"/>
    </source>
</evidence>
<evidence type="ECO:0000313" key="3">
    <source>
        <dbReference type="EMBL" id="KAL1297634.1"/>
    </source>
</evidence>
<feature type="compositionally biased region" description="Polar residues" evidence="1">
    <location>
        <begin position="93"/>
        <end position="105"/>
    </location>
</feature>